<keyword evidence="1" id="KW-1133">Transmembrane helix</keyword>
<keyword evidence="1" id="KW-0472">Membrane</keyword>
<evidence type="ECO:0000313" key="3">
    <source>
        <dbReference type="Proteomes" id="UP001189429"/>
    </source>
</evidence>
<dbReference type="Proteomes" id="UP001189429">
    <property type="component" value="Unassembled WGS sequence"/>
</dbReference>
<evidence type="ECO:0000313" key="2">
    <source>
        <dbReference type="EMBL" id="CAK0862277.1"/>
    </source>
</evidence>
<reference evidence="2" key="1">
    <citation type="submission" date="2023-10" db="EMBL/GenBank/DDBJ databases">
        <authorList>
            <person name="Chen Y."/>
            <person name="Shah S."/>
            <person name="Dougan E. K."/>
            <person name="Thang M."/>
            <person name="Chan C."/>
        </authorList>
    </citation>
    <scope>NUCLEOTIDE SEQUENCE [LARGE SCALE GENOMIC DNA]</scope>
</reference>
<proteinExistence type="predicted"/>
<evidence type="ECO:0000256" key="1">
    <source>
        <dbReference type="SAM" id="Phobius"/>
    </source>
</evidence>
<accession>A0ABN9USR1</accession>
<sequence>MLFFWNLTFLTKCQESVQVALDQHILLVQIRDMANKLCKSDQNKCGPNTTAILREACDSVLAASNVTREEIGMRCTVRLSFRDRGIRCVIETPVLPWEESLVWRASLLEGRSDGWHSLRACWIALLQHPGYRRKGPLSAEQAAGFVDARRHIAELTTSRMSEREQRRMHSTASGERGRLQSLFAPNPQGGPGAPCASRRAWGAGRRRSALARSRGGWSRGGAGCSGFRTATRRWMTQCRRSQPSQLSSIGAALFLVVATVAAVVVGTIALVRVLVRGRPGPDHYCSYLGDEHKRVLREMS</sequence>
<dbReference type="EMBL" id="CAUYUJ010016144">
    <property type="protein sequence ID" value="CAK0862277.1"/>
    <property type="molecule type" value="Genomic_DNA"/>
</dbReference>
<gene>
    <name evidence="2" type="ORF">PCOR1329_LOCUS50735</name>
</gene>
<protein>
    <submittedName>
        <fullName evidence="2">Uncharacterized protein</fullName>
    </submittedName>
</protein>
<organism evidence="2 3">
    <name type="scientific">Prorocentrum cordatum</name>
    <dbReference type="NCBI Taxonomy" id="2364126"/>
    <lineage>
        <taxon>Eukaryota</taxon>
        <taxon>Sar</taxon>
        <taxon>Alveolata</taxon>
        <taxon>Dinophyceae</taxon>
        <taxon>Prorocentrales</taxon>
        <taxon>Prorocentraceae</taxon>
        <taxon>Prorocentrum</taxon>
    </lineage>
</organism>
<comment type="caution">
    <text evidence="2">The sequence shown here is derived from an EMBL/GenBank/DDBJ whole genome shotgun (WGS) entry which is preliminary data.</text>
</comment>
<feature type="transmembrane region" description="Helical" evidence="1">
    <location>
        <begin position="249"/>
        <end position="271"/>
    </location>
</feature>
<keyword evidence="3" id="KW-1185">Reference proteome</keyword>
<name>A0ABN9USR1_9DINO</name>
<keyword evidence="1" id="KW-0812">Transmembrane</keyword>